<evidence type="ECO:0000256" key="1">
    <source>
        <dbReference type="SAM" id="MobiDB-lite"/>
    </source>
</evidence>
<dbReference type="HOGENOM" id="CLU_264015_0_0_1"/>
<feature type="compositionally biased region" description="Polar residues" evidence="1">
    <location>
        <begin position="138"/>
        <end position="153"/>
    </location>
</feature>
<feature type="region of interest" description="Disordered" evidence="1">
    <location>
        <begin position="709"/>
        <end position="756"/>
    </location>
</feature>
<keyword evidence="3" id="KW-1185">Reference proteome</keyword>
<evidence type="ECO:0000313" key="2">
    <source>
        <dbReference type="EMBL" id="EUN30080.1"/>
    </source>
</evidence>
<sequence length="1226" mass="134451">MLSCASSDIEARLRRSKSASTVHKRPNSMAEPIDMEAVRQQAVAAATAAYVRAHTQDATGRTTRPSSDLARSKSNASRKSFTSQGNHFPPRGSSFRSMQAPKVEQSRGNRLLSQALISTTEQTKEQPSSLYPAPIIGGSTSVPRQLPAQTPRTSSEKARPTSQQKTFRPSAASSVTSQQIRKARSMYYASIVQTGSPIGRPPVEYLNTPVPVNETSVSEPLSLRPQARTLRSSPLGEPRIPVTVAPGVTLDEARDEYLHEFQQNSVKHKTSILLGPFKKRQEKGNDSAKSTSETHPASQSEEQTADKPMNDNTLSGFLPSQEAKEKRSFSGSLKHRIMKVFRRTSAKRNDLPVQQIEASRDYFDVSHFSPPSAENTNSIPCPDEATLQRVRGRTSSLDSARPNQLRSGNRSDSTGSGRSARSLHSEVNAPQVPSSRVTSWGTTSTGDTPVQRTIKRMTVIHESKDSVGSEAERANSSMESRRKSLPLPPLSSFREPMPMETLTEEKTTHIDPKRVFSALMREIGSTKLSHESSIPIRQISGAESDALELNTGKNQFQIRNLHSSGSCSIRPSTDVDGRPQSRRSTLAHSVRSKTSTIRSLGRAMRSTIRAVTPVGNHSLPGAEDINLEQNAEDVYKNNVALQSTTIPECKDSQESDNAAEWPHDINTFIPSASQIERRAEKTRDRWRAQLGEAGNFQFPRETDKTYDVATSVAQPQKTSNTSAEQTEKAEDYSHTIVNQSPRQPQTTPKAITSPQPKLIMAPMSPSIYSRNTDGISINPNDSIMSFDGPGQLGQSQNAGSAVISTSQSVRSYVVGTPSPQHQAAAHTSRDWRAWLSHEISGMELGSQEDLSITGQYNKLSKDGSPDHTHTQNTDMNDAASNTNMNDSVSRELGYPNKPLLDRVGDDTGMDITNTQDYNAFAKTSNFDDSRNIFDMGITISSQVDQKPLSRPASLVIKSYPVSTSESHASYPTEFDTPRQFSKDSHLTVINTSRCSNSDSLASRRSKSPTDSMTAPNSPKSPKSPPRPASRSTFPSPCSDDTLEPILITPLKIRRTQLRAKENLTPQSVRSQKELTPPPRPKMQQPLSSAILYHSLSRADQQDKISPVFSPNKSHPIPTSPPLRPRIRVIARPISHEKLARRPKSAFDLRSTNIISKTPAIHITPPPASPPKPSTLFDAESARSDTPGHRMAENFLRQRNSTTALGGSASTRRGGMVLVREDTPAFL</sequence>
<feature type="compositionally biased region" description="Polar residues" evidence="1">
    <location>
        <begin position="711"/>
        <end position="724"/>
    </location>
</feature>
<feature type="compositionally biased region" description="Basic residues" evidence="1">
    <location>
        <begin position="14"/>
        <end position="26"/>
    </location>
</feature>
<feature type="compositionally biased region" description="Polar residues" evidence="1">
    <location>
        <begin position="160"/>
        <end position="178"/>
    </location>
</feature>
<name>W7EW37_BIPV3</name>
<dbReference type="Proteomes" id="UP000054337">
    <property type="component" value="Unassembled WGS sequence"/>
</dbReference>
<feature type="region of interest" description="Disordered" evidence="1">
    <location>
        <begin position="991"/>
        <end position="1042"/>
    </location>
</feature>
<feature type="region of interest" description="Disordered" evidence="1">
    <location>
        <begin position="272"/>
        <end position="330"/>
    </location>
</feature>
<feature type="compositionally biased region" description="Polar residues" evidence="1">
    <location>
        <begin position="735"/>
        <end position="755"/>
    </location>
</feature>
<dbReference type="AlphaFoldDB" id="W7EW37"/>
<evidence type="ECO:0000313" key="3">
    <source>
        <dbReference type="Proteomes" id="UP000054337"/>
    </source>
</evidence>
<feature type="compositionally biased region" description="Basic and acidic residues" evidence="1">
    <location>
        <begin position="859"/>
        <end position="869"/>
    </location>
</feature>
<dbReference type="GeneID" id="26259328"/>
<feature type="compositionally biased region" description="Polar residues" evidence="1">
    <location>
        <begin position="57"/>
        <end position="66"/>
    </location>
</feature>
<reference evidence="2 3" key="1">
    <citation type="journal article" date="2013" name="PLoS Genet.">
        <title>Comparative genome structure, secondary metabolite, and effector coding capacity across Cochliobolus pathogens.</title>
        <authorList>
            <person name="Condon B.J."/>
            <person name="Leng Y."/>
            <person name="Wu D."/>
            <person name="Bushley K.E."/>
            <person name="Ohm R.A."/>
            <person name="Otillar R."/>
            <person name="Martin J."/>
            <person name="Schackwitz W."/>
            <person name="Grimwood J."/>
            <person name="MohdZainudin N."/>
            <person name="Xue C."/>
            <person name="Wang R."/>
            <person name="Manning V.A."/>
            <person name="Dhillon B."/>
            <person name="Tu Z.J."/>
            <person name="Steffenson B.J."/>
            <person name="Salamov A."/>
            <person name="Sun H."/>
            <person name="Lowry S."/>
            <person name="LaButti K."/>
            <person name="Han J."/>
            <person name="Copeland A."/>
            <person name="Lindquist E."/>
            <person name="Barry K."/>
            <person name="Schmutz J."/>
            <person name="Baker S.E."/>
            <person name="Ciuffetti L.M."/>
            <person name="Grigoriev I.V."/>
            <person name="Zhong S."/>
            <person name="Turgeon B.G."/>
        </authorList>
    </citation>
    <scope>NUCLEOTIDE SEQUENCE [LARGE SCALE GENOMIC DNA]</scope>
    <source>
        <strain evidence="2 3">FI3</strain>
    </source>
</reference>
<gene>
    <name evidence="2" type="ORF">COCVIDRAFT_91290</name>
</gene>
<feature type="region of interest" description="Disordered" evidence="1">
    <location>
        <begin position="563"/>
        <end position="589"/>
    </location>
</feature>
<feature type="compositionally biased region" description="Basic and acidic residues" evidence="1">
    <location>
        <begin position="459"/>
        <end position="473"/>
    </location>
</feature>
<feature type="region of interest" description="Disordered" evidence="1">
    <location>
        <begin position="1"/>
        <end position="35"/>
    </location>
</feature>
<dbReference type="RefSeq" id="XP_014559670.1">
    <property type="nucleotide sequence ID" value="XM_014704184.1"/>
</dbReference>
<accession>W7EW37</accession>
<dbReference type="OrthoDB" id="194139at2759"/>
<feature type="compositionally biased region" description="Polar residues" evidence="1">
    <location>
        <begin position="393"/>
        <end position="419"/>
    </location>
</feature>
<feature type="compositionally biased region" description="Polar residues" evidence="1">
    <location>
        <begin position="106"/>
        <end position="129"/>
    </location>
</feature>
<feature type="region of interest" description="Disordered" evidence="1">
    <location>
        <begin position="389"/>
        <end position="495"/>
    </location>
</feature>
<feature type="compositionally biased region" description="Polar residues" evidence="1">
    <location>
        <begin position="870"/>
        <end position="887"/>
    </location>
</feature>
<dbReference type="EMBL" id="KI968708">
    <property type="protein sequence ID" value="EUN30080.1"/>
    <property type="molecule type" value="Genomic_DNA"/>
</dbReference>
<organism evidence="2 3">
    <name type="scientific">Bipolaris victoriae (strain FI3)</name>
    <name type="common">Victoria blight of oats agent</name>
    <name type="synonym">Cochliobolus victoriae</name>
    <dbReference type="NCBI Taxonomy" id="930091"/>
    <lineage>
        <taxon>Eukaryota</taxon>
        <taxon>Fungi</taxon>
        <taxon>Dikarya</taxon>
        <taxon>Ascomycota</taxon>
        <taxon>Pezizomycotina</taxon>
        <taxon>Dothideomycetes</taxon>
        <taxon>Pleosporomycetidae</taxon>
        <taxon>Pleosporales</taxon>
        <taxon>Pleosporineae</taxon>
        <taxon>Pleosporaceae</taxon>
        <taxon>Bipolaris</taxon>
    </lineage>
</organism>
<feature type="compositionally biased region" description="Polar residues" evidence="1">
    <location>
        <begin position="431"/>
        <end position="451"/>
    </location>
</feature>
<proteinExistence type="predicted"/>
<feature type="region of interest" description="Disordered" evidence="1">
    <location>
        <begin position="856"/>
        <end position="897"/>
    </location>
</feature>
<protein>
    <submittedName>
        <fullName evidence="2">Uncharacterized protein</fullName>
    </submittedName>
</protein>
<feature type="region of interest" description="Disordered" evidence="1">
    <location>
        <begin position="51"/>
        <end position="178"/>
    </location>
</feature>
<feature type="region of interest" description="Disordered" evidence="1">
    <location>
        <begin position="1104"/>
        <end position="1123"/>
    </location>
</feature>
<feature type="compositionally biased region" description="Polar residues" evidence="1">
    <location>
        <begin position="72"/>
        <end position="86"/>
    </location>
</feature>
<feature type="region of interest" description="Disordered" evidence="1">
    <location>
        <begin position="1057"/>
        <end position="1084"/>
    </location>
</feature>
<feature type="compositionally biased region" description="Polar residues" evidence="1">
    <location>
        <begin position="991"/>
        <end position="1013"/>
    </location>
</feature>
<feature type="compositionally biased region" description="Polar residues" evidence="1">
    <location>
        <begin position="287"/>
        <end position="302"/>
    </location>
</feature>